<keyword evidence="6 8" id="KW-1133">Transmembrane helix</keyword>
<feature type="domain" description="MacB-like periplasmic core" evidence="10">
    <location>
        <begin position="50"/>
        <end position="263"/>
    </location>
</feature>
<dbReference type="InterPro" id="IPR025857">
    <property type="entry name" value="MacB_PCD"/>
</dbReference>
<dbReference type="GO" id="GO:0042953">
    <property type="term" value="P:lipoprotein transport"/>
    <property type="evidence" value="ECO:0007669"/>
    <property type="project" value="InterPro"/>
</dbReference>
<evidence type="ECO:0000256" key="1">
    <source>
        <dbReference type="ARBA" id="ARBA00004651"/>
    </source>
</evidence>
<dbReference type="Pfam" id="PF02687">
    <property type="entry name" value="FtsX"/>
    <property type="match status" value="1"/>
</dbReference>
<gene>
    <name evidence="11" type="ORF">B5E41_26170</name>
</gene>
<proteinExistence type="inferred from homology"/>
<feature type="transmembrane region" description="Helical" evidence="8">
    <location>
        <begin position="40"/>
        <end position="67"/>
    </location>
</feature>
<evidence type="ECO:0000256" key="5">
    <source>
        <dbReference type="ARBA" id="ARBA00022692"/>
    </source>
</evidence>
<evidence type="ECO:0000256" key="2">
    <source>
        <dbReference type="ARBA" id="ARBA00005236"/>
    </source>
</evidence>
<protein>
    <submittedName>
        <fullName evidence="11">Multidrug ABC transporter substrate-binding protein</fullName>
    </submittedName>
</protein>
<keyword evidence="4" id="KW-1003">Cell membrane</keyword>
<organism evidence="11 12">
    <name type="scientific">Rhizobium esperanzae</name>
    <dbReference type="NCBI Taxonomy" id="1967781"/>
    <lineage>
        <taxon>Bacteria</taxon>
        <taxon>Pseudomonadati</taxon>
        <taxon>Pseudomonadota</taxon>
        <taxon>Alphaproteobacteria</taxon>
        <taxon>Hyphomicrobiales</taxon>
        <taxon>Rhizobiaceae</taxon>
        <taxon>Rhizobium/Agrobacterium group</taxon>
        <taxon>Rhizobium</taxon>
    </lineage>
</organism>
<evidence type="ECO:0000313" key="11">
    <source>
        <dbReference type="EMBL" id="OWO91660.1"/>
    </source>
</evidence>
<feature type="transmembrane region" description="Helical" evidence="8">
    <location>
        <begin position="335"/>
        <end position="359"/>
    </location>
</feature>
<evidence type="ECO:0000313" key="12">
    <source>
        <dbReference type="Proteomes" id="UP000197269"/>
    </source>
</evidence>
<dbReference type="EMBL" id="MXPU01000022">
    <property type="protein sequence ID" value="OWO91660.1"/>
    <property type="molecule type" value="Genomic_DNA"/>
</dbReference>
<evidence type="ECO:0000256" key="4">
    <source>
        <dbReference type="ARBA" id="ARBA00022475"/>
    </source>
</evidence>
<feature type="domain" description="ABC3 transporter permease C-terminal" evidence="9">
    <location>
        <begin position="294"/>
        <end position="427"/>
    </location>
</feature>
<dbReference type="NCBIfam" id="TIGR02212">
    <property type="entry name" value="lolCE"/>
    <property type="match status" value="1"/>
</dbReference>
<dbReference type="PANTHER" id="PTHR30489">
    <property type="entry name" value="LIPOPROTEIN-RELEASING SYSTEM TRANSMEMBRANE PROTEIN LOLE"/>
    <property type="match status" value="1"/>
</dbReference>
<dbReference type="InterPro" id="IPR003838">
    <property type="entry name" value="ABC3_permease_C"/>
</dbReference>
<evidence type="ECO:0000259" key="9">
    <source>
        <dbReference type="Pfam" id="PF02687"/>
    </source>
</evidence>
<evidence type="ECO:0000259" key="10">
    <source>
        <dbReference type="Pfam" id="PF12704"/>
    </source>
</evidence>
<evidence type="ECO:0000256" key="3">
    <source>
        <dbReference type="ARBA" id="ARBA00022448"/>
    </source>
</evidence>
<dbReference type="GO" id="GO:0098797">
    <property type="term" value="C:plasma membrane protein complex"/>
    <property type="evidence" value="ECO:0007669"/>
    <property type="project" value="TreeGrafter"/>
</dbReference>
<feature type="transmembrane region" description="Helical" evidence="8">
    <location>
        <begin position="401"/>
        <end position="420"/>
    </location>
</feature>
<comment type="caution">
    <text evidence="11">The sequence shown here is derived from an EMBL/GenBank/DDBJ whole genome shotgun (WGS) entry which is preliminary data.</text>
</comment>
<name>A0A246DQF2_9HYPH</name>
<dbReference type="InterPro" id="IPR011925">
    <property type="entry name" value="LolCE_TM"/>
</dbReference>
<feature type="transmembrane region" description="Helical" evidence="8">
    <location>
        <begin position="371"/>
        <end position="389"/>
    </location>
</feature>
<evidence type="ECO:0000256" key="7">
    <source>
        <dbReference type="ARBA" id="ARBA00023136"/>
    </source>
</evidence>
<feature type="transmembrane region" description="Helical" evidence="8">
    <location>
        <begin position="291"/>
        <end position="315"/>
    </location>
</feature>
<evidence type="ECO:0000256" key="8">
    <source>
        <dbReference type="SAM" id="Phobius"/>
    </source>
</evidence>
<comment type="similarity">
    <text evidence="2">Belongs to the ABC-4 integral membrane protein family. LolC/E subfamily.</text>
</comment>
<dbReference type="PANTHER" id="PTHR30489:SF0">
    <property type="entry name" value="LIPOPROTEIN-RELEASING SYSTEM TRANSMEMBRANE PROTEIN LOLE"/>
    <property type="match status" value="1"/>
</dbReference>
<keyword evidence="7 8" id="KW-0472">Membrane</keyword>
<keyword evidence="5 8" id="KW-0812">Transmembrane</keyword>
<dbReference type="AlphaFoldDB" id="A0A246DQF2"/>
<comment type="subcellular location">
    <subcellularLocation>
        <location evidence="1">Cell membrane</location>
        <topology evidence="1">Multi-pass membrane protein</topology>
    </subcellularLocation>
</comment>
<keyword evidence="3" id="KW-0813">Transport</keyword>
<dbReference type="Pfam" id="PF12704">
    <property type="entry name" value="MacB_PCD"/>
    <property type="match status" value="1"/>
</dbReference>
<dbReference type="GO" id="GO:0044874">
    <property type="term" value="P:lipoprotein localization to outer membrane"/>
    <property type="evidence" value="ECO:0007669"/>
    <property type="project" value="TreeGrafter"/>
</dbReference>
<dbReference type="Proteomes" id="UP000197269">
    <property type="component" value="Unassembled WGS sequence"/>
</dbReference>
<accession>A0A246DQF2</accession>
<sequence length="434" mass="46804">MAEAAVDRSSKSGLGPAGKPFSTFERLVAWRYLRARRKEAFISVIAGFSFVGIMLGVATLIIVMAVMNGFRTELVSRILGINGHMIVQPVDGPFTDYPDLTAKLAAVPGVKMALPLVEGQVLASAQAGGSTGALVRGVRPEDLTKLKTISNNIKSGDMVGFASGEGVLIGTRMADQLGLRVGDAITLTSPEGDITPMGVNPRVKSYKISGLFEIGMSEYDSSIIFMPLEEAQLYFNAAGLVQSIELFVDHPDDIDALRPKVEEAAGRQINLTDWRQRNQTFFSALQVERNVMFMILTLIVLVAALNIISGLIMLVKDKGSDIAILRTMGASAGAIMRIFFMTGAAIGIVGTLAGVLLGVLVCVNIESIRQFFSWISGTVIFNPQVYFLSQLPAEMDISETISVVVMALSLSFIATIFPAWRASRLDPVQALRYE</sequence>
<dbReference type="RefSeq" id="WP_088396673.1">
    <property type="nucleotide sequence ID" value="NZ_MXPU01000022.1"/>
</dbReference>
<dbReference type="InterPro" id="IPR051447">
    <property type="entry name" value="Lipoprotein-release_system"/>
</dbReference>
<reference evidence="11 12" key="1">
    <citation type="submission" date="2017-03" db="EMBL/GenBank/DDBJ databases">
        <title>Genome of strain Rhizobium sp. CNPSo 668.</title>
        <authorList>
            <person name="Ribeiro R."/>
        </authorList>
    </citation>
    <scope>NUCLEOTIDE SEQUENCE [LARGE SCALE GENOMIC DNA]</scope>
    <source>
        <strain evidence="11 12">CNPSo 668</strain>
    </source>
</reference>
<evidence type="ECO:0000256" key="6">
    <source>
        <dbReference type="ARBA" id="ARBA00022989"/>
    </source>
</evidence>